<evidence type="ECO:0000256" key="8">
    <source>
        <dbReference type="ARBA" id="ARBA00022989"/>
    </source>
</evidence>
<evidence type="ECO:0000256" key="11">
    <source>
        <dbReference type="SAM" id="MobiDB-lite"/>
    </source>
</evidence>
<evidence type="ECO:0000256" key="12">
    <source>
        <dbReference type="SAM" id="Phobius"/>
    </source>
</evidence>
<keyword evidence="8 12" id="KW-1133">Transmembrane helix</keyword>
<dbReference type="Proteomes" id="UP000319731">
    <property type="component" value="Unassembled WGS sequence"/>
</dbReference>
<gene>
    <name evidence="15" type="ORF">SmJEL517_g04235</name>
</gene>
<dbReference type="GO" id="GO:0015079">
    <property type="term" value="F:potassium ion transmembrane transporter activity"/>
    <property type="evidence" value="ECO:0007669"/>
    <property type="project" value="InterPro"/>
</dbReference>
<keyword evidence="10 12" id="KW-0472">Membrane</keyword>
<evidence type="ECO:0000256" key="6">
    <source>
        <dbReference type="ARBA" id="ARBA00022847"/>
    </source>
</evidence>
<sequence length="984" mass="107551">MDPDDKPTVSLSTTMQVLASHQVAQLTTNHNTGDIIVSRPMEDDRLGIPDPVVLNVHQRHDDSDEENDENENDESSPRLPRLTVGCEACHPPGSTNSLNNIIGSDGLARTSGSRSRTGMGSTRAMHTPGTRRNSSLFGSTILGSIFNNGSRRNSRASAQDHHYSEESIKADAPSNDVLHLPAIMLSDDQKKAPLALDGDSLAALPSLNMSSQPPTINVTEESTSSIQVVVPNHLSPQNNIQANSARISPQPSPSVISYGPSPSLTSAYGQSETIKRPNRKVSVKAIMSHSAAANQKNKANMGPKALSIGGALCIPPAPRLSDKMDWKTFSMLSLGALGIVYGDIGVGPLFVLKAIFKDTAVGLDDFSTADPVTQQYFVLGALSFIFWTITIVCSVKYIFFVLKADKNGEGGVFALLSLLPFDSPDSILHCYKSHIFVLGIIASAFLLGDGFIAPAISVLSAFEGIHFYAPNNPTIASAVVPLACVVLVLLLFSQRYGTAKALKFYGPVMVLWFLSIGTIGLYNVIQAPWIFAALSPHYMVIFFMKFGIKGFYILSQVVLAVTGVEAMYADLGHFKTRPIRFSFLGLVYPALILNYFGQGAFLLGNAGIIDSDSFNPFFNSVPRGVEWPMLILATLAAIIASQATISGCFTLIDQAISLNVFPNVKSIHTSETSAGSVYIPSFCYLLMGGCVALIASFQHSESLADIYGIAVSASMTLTGVFYVMVLKFTWKQPTWKILVFCGVFCTTDLVLLASCLRKISYGGWISVTISLVLFATMNVWYTTTHQINEYLQERLIAMSDLRLHARSIPRTEGTIVFVANSDEEVPHVLTLLAVRMNALPENIICLSAVCSTSPFVAEEERTIFRTVDSAIGLYRIVLSYGYAERSIDTLGAVNKYKKRILKKDNPNEDITFVLGRERIQSHPDAGWLKRLRFWIFDFLERNTESKISLYHLPNADTMEIESRIVLGEKPEMHHDPEDFKLATT</sequence>
<keyword evidence="2" id="KW-0813">Transport</keyword>
<evidence type="ECO:0000256" key="7">
    <source>
        <dbReference type="ARBA" id="ARBA00022958"/>
    </source>
</evidence>
<dbReference type="OrthoDB" id="504708at2759"/>
<evidence type="ECO:0000256" key="4">
    <source>
        <dbReference type="ARBA" id="ARBA00022538"/>
    </source>
</evidence>
<protein>
    <recommendedName>
        <fullName evidence="17">Potassium transporter</fullName>
    </recommendedName>
</protein>
<keyword evidence="6" id="KW-0769">Symport</keyword>
<dbReference type="Pfam" id="PF02705">
    <property type="entry name" value="K_trans"/>
    <property type="match status" value="1"/>
</dbReference>
<evidence type="ECO:0000259" key="13">
    <source>
        <dbReference type="Pfam" id="PF02705"/>
    </source>
</evidence>
<dbReference type="InterPro" id="IPR003855">
    <property type="entry name" value="K+_transporter"/>
</dbReference>
<evidence type="ECO:0000256" key="3">
    <source>
        <dbReference type="ARBA" id="ARBA00022475"/>
    </source>
</evidence>
<feature type="transmembrane region" description="Helical" evidence="12">
    <location>
        <begin position="706"/>
        <end position="725"/>
    </location>
</feature>
<feature type="transmembrane region" description="Helical" evidence="12">
    <location>
        <begin position="435"/>
        <end position="462"/>
    </location>
</feature>
<name>A0A507C0Z8_9FUNG</name>
<dbReference type="PANTHER" id="PTHR30540:SF83">
    <property type="entry name" value="K+ POTASSIUM TRANSPORTER"/>
    <property type="match status" value="1"/>
</dbReference>
<dbReference type="InterPro" id="IPR023051">
    <property type="entry name" value="Kup"/>
</dbReference>
<feature type="compositionally biased region" description="Low complexity" evidence="11">
    <location>
        <begin position="109"/>
        <end position="123"/>
    </location>
</feature>
<dbReference type="Pfam" id="PF22776">
    <property type="entry name" value="K_trans_C"/>
    <property type="match status" value="1"/>
</dbReference>
<feature type="compositionally biased region" description="Acidic residues" evidence="11">
    <location>
        <begin position="63"/>
        <end position="74"/>
    </location>
</feature>
<evidence type="ECO:0000259" key="14">
    <source>
        <dbReference type="Pfam" id="PF22776"/>
    </source>
</evidence>
<evidence type="ECO:0000256" key="2">
    <source>
        <dbReference type="ARBA" id="ARBA00022448"/>
    </source>
</evidence>
<dbReference type="RefSeq" id="XP_031023886.1">
    <property type="nucleotide sequence ID" value="XM_031170163.1"/>
</dbReference>
<keyword evidence="7" id="KW-0630">Potassium</keyword>
<evidence type="ECO:0000256" key="9">
    <source>
        <dbReference type="ARBA" id="ARBA00023065"/>
    </source>
</evidence>
<dbReference type="PANTHER" id="PTHR30540">
    <property type="entry name" value="OSMOTIC STRESS POTASSIUM TRANSPORTER"/>
    <property type="match status" value="1"/>
</dbReference>
<feature type="transmembrane region" description="Helical" evidence="12">
    <location>
        <begin position="329"/>
        <end position="356"/>
    </location>
</feature>
<dbReference type="HAMAP" id="MF_01522">
    <property type="entry name" value="Kup"/>
    <property type="match status" value="1"/>
</dbReference>
<dbReference type="GO" id="GO:0015293">
    <property type="term" value="F:symporter activity"/>
    <property type="evidence" value="ECO:0007669"/>
    <property type="project" value="UniProtKB-KW"/>
</dbReference>
<keyword evidence="9" id="KW-0406">Ion transport</keyword>
<feature type="transmembrane region" description="Helical" evidence="12">
    <location>
        <begin position="583"/>
        <end position="609"/>
    </location>
</feature>
<accession>A0A507C0Z8</accession>
<feature type="region of interest" description="Disordered" evidence="11">
    <location>
        <begin position="97"/>
        <end position="170"/>
    </location>
</feature>
<reference evidence="15 16" key="1">
    <citation type="journal article" date="2019" name="Sci. Rep.">
        <title>Comparative genomics of chytrid fungi reveal insights into the obligate biotrophic and pathogenic lifestyle of Synchytrium endobioticum.</title>
        <authorList>
            <person name="van de Vossenberg B.T.L.H."/>
            <person name="Warris S."/>
            <person name="Nguyen H.D.T."/>
            <person name="van Gent-Pelzer M.P.E."/>
            <person name="Joly D.L."/>
            <person name="van de Geest H.C."/>
            <person name="Bonants P.J.M."/>
            <person name="Smith D.S."/>
            <person name="Levesque C.A."/>
            <person name="van der Lee T.A.J."/>
        </authorList>
    </citation>
    <scope>NUCLEOTIDE SEQUENCE [LARGE SCALE GENOMIC DNA]</scope>
    <source>
        <strain evidence="15 16">JEL517</strain>
    </source>
</reference>
<evidence type="ECO:0000256" key="1">
    <source>
        <dbReference type="ARBA" id="ARBA00004141"/>
    </source>
</evidence>
<feature type="compositionally biased region" description="Polar residues" evidence="11">
    <location>
        <begin position="130"/>
        <end position="157"/>
    </location>
</feature>
<dbReference type="GO" id="GO:0016020">
    <property type="term" value="C:membrane"/>
    <property type="evidence" value="ECO:0007669"/>
    <property type="project" value="UniProtKB-SubCell"/>
</dbReference>
<dbReference type="GeneID" id="42005460"/>
<organism evidence="15 16">
    <name type="scientific">Synchytrium microbalum</name>
    <dbReference type="NCBI Taxonomy" id="1806994"/>
    <lineage>
        <taxon>Eukaryota</taxon>
        <taxon>Fungi</taxon>
        <taxon>Fungi incertae sedis</taxon>
        <taxon>Chytridiomycota</taxon>
        <taxon>Chytridiomycota incertae sedis</taxon>
        <taxon>Chytridiomycetes</taxon>
        <taxon>Synchytriales</taxon>
        <taxon>Synchytriaceae</taxon>
        <taxon>Synchytrium</taxon>
    </lineage>
</organism>
<feature type="transmembrane region" description="Helical" evidence="12">
    <location>
        <begin position="629"/>
        <end position="652"/>
    </location>
</feature>
<feature type="transmembrane region" description="Helical" evidence="12">
    <location>
        <begin position="737"/>
        <end position="755"/>
    </location>
</feature>
<feature type="region of interest" description="Disordered" evidence="11">
    <location>
        <begin position="60"/>
        <end position="81"/>
    </location>
</feature>
<comment type="caution">
    <text evidence="15">The sequence shown here is derived from an EMBL/GenBank/DDBJ whole genome shotgun (WGS) entry which is preliminary data.</text>
</comment>
<feature type="compositionally biased region" description="Basic and acidic residues" evidence="11">
    <location>
        <begin position="158"/>
        <end position="169"/>
    </location>
</feature>
<feature type="transmembrane region" description="Helical" evidence="12">
    <location>
        <begin position="504"/>
        <end position="531"/>
    </location>
</feature>
<feature type="transmembrane region" description="Helical" evidence="12">
    <location>
        <begin position="376"/>
        <end position="399"/>
    </location>
</feature>
<dbReference type="EMBL" id="QEAO01000027">
    <property type="protein sequence ID" value="TPX32729.1"/>
    <property type="molecule type" value="Genomic_DNA"/>
</dbReference>
<keyword evidence="5 12" id="KW-0812">Transmembrane</keyword>
<comment type="subcellular location">
    <subcellularLocation>
        <location evidence="1">Membrane</location>
        <topology evidence="1">Multi-pass membrane protein</topology>
    </subcellularLocation>
</comment>
<keyword evidence="16" id="KW-1185">Reference proteome</keyword>
<evidence type="ECO:0000313" key="16">
    <source>
        <dbReference type="Proteomes" id="UP000319731"/>
    </source>
</evidence>
<feature type="domain" description="K+ potassium transporter integral membrane" evidence="13">
    <location>
        <begin position="333"/>
        <end position="799"/>
    </location>
</feature>
<feature type="transmembrane region" description="Helical" evidence="12">
    <location>
        <begin position="673"/>
        <end position="694"/>
    </location>
</feature>
<dbReference type="AlphaFoldDB" id="A0A507C0Z8"/>
<evidence type="ECO:0008006" key="17">
    <source>
        <dbReference type="Google" id="ProtNLM"/>
    </source>
</evidence>
<feature type="transmembrane region" description="Helical" evidence="12">
    <location>
        <begin position="474"/>
        <end position="492"/>
    </location>
</feature>
<keyword evidence="4" id="KW-0633">Potassium transport</keyword>
<proteinExistence type="inferred from homology"/>
<evidence type="ECO:0000256" key="5">
    <source>
        <dbReference type="ARBA" id="ARBA00022692"/>
    </source>
</evidence>
<feature type="domain" description="K+ potassium transporter C-terminal" evidence="14">
    <location>
        <begin position="813"/>
        <end position="964"/>
    </location>
</feature>
<dbReference type="InterPro" id="IPR053952">
    <property type="entry name" value="K_trans_C"/>
</dbReference>
<feature type="transmembrane region" description="Helical" evidence="12">
    <location>
        <begin position="761"/>
        <end position="781"/>
    </location>
</feature>
<keyword evidence="3" id="KW-1003">Cell membrane</keyword>
<dbReference type="InterPro" id="IPR053951">
    <property type="entry name" value="K_trans_N"/>
</dbReference>
<evidence type="ECO:0000313" key="15">
    <source>
        <dbReference type="EMBL" id="TPX32729.1"/>
    </source>
</evidence>
<dbReference type="STRING" id="1806994.A0A507C0Z8"/>
<evidence type="ECO:0000256" key="10">
    <source>
        <dbReference type="ARBA" id="ARBA00023136"/>
    </source>
</evidence>